<accession>A0AC35TRI9</accession>
<reference evidence="2" key="1">
    <citation type="submission" date="2016-11" db="UniProtKB">
        <authorList>
            <consortium name="WormBaseParasite"/>
        </authorList>
    </citation>
    <scope>IDENTIFICATION</scope>
    <source>
        <strain evidence="2">KR3021</strain>
    </source>
</reference>
<dbReference type="Proteomes" id="UP000095286">
    <property type="component" value="Unplaced"/>
</dbReference>
<sequence length="605" mass="68108">MGITGLKDFLKDAKRTNVNITEWTGKSIAVDASCFLYRGLYAEANDVSNGKVSNNCVDFMVRTAKFIAGAGIHTIWVFDGQYLPSKKGTNDKRSEMRKEQLELLRRCKSTGDEEGALNAARKSMAVTPEVKAKVMKALNKLNHVDCIVAPYEADAQLAFLALNGIVDAIATGDSDLLVFGCSKVIFDLGPNNCVVNLYESANFNRVQIDGEPQFKTLEELRFMCIMRGCDYFSGLAGMGLKKAAKYFNRHQSRDPNKFLCSWLNQDKKIKIDSFSKLRQDFIEANNTFLYQIVFDPRDRRQKPLNAYPDSLLGVNNRVKTLEEGNSLWYCGYVQDPPIALSLALGNHPVHKNEVFDLKRNGHHRMSIWSSEKYIPDYPVECANVKDIRFVPENKEKENDDIQIVHVSPKSIRPLQNVKGNDARKKPNIFGSADLRYSLPKPKASPKTMPLMTPESTPKPTPNTVRLTKTVAEPENTSTSVETNETNNLQRSKTFSSNTKSSTFSSNTKSSTFNRRFSLPNNRSKSDSRPVKKRTALLFDDDDNEAMPNAKKANIEKLTVAESIKEDEIKFVKEQETSSSLNIFKRASMSGTPTSTNSSSKWWFQR</sequence>
<protein>
    <submittedName>
        <fullName evidence="2">Exonuclease 1</fullName>
    </submittedName>
</protein>
<name>A0AC35TRI9_9BILA</name>
<dbReference type="WBParaSite" id="RSKR_0000352100.1">
    <property type="protein sequence ID" value="RSKR_0000352100.1"/>
    <property type="gene ID" value="RSKR_0000352100"/>
</dbReference>
<evidence type="ECO:0000313" key="1">
    <source>
        <dbReference type="Proteomes" id="UP000095286"/>
    </source>
</evidence>
<proteinExistence type="predicted"/>
<organism evidence="1 2">
    <name type="scientific">Rhabditophanes sp. KR3021</name>
    <dbReference type="NCBI Taxonomy" id="114890"/>
    <lineage>
        <taxon>Eukaryota</taxon>
        <taxon>Metazoa</taxon>
        <taxon>Ecdysozoa</taxon>
        <taxon>Nematoda</taxon>
        <taxon>Chromadorea</taxon>
        <taxon>Rhabditida</taxon>
        <taxon>Tylenchina</taxon>
        <taxon>Panagrolaimomorpha</taxon>
        <taxon>Strongyloidoidea</taxon>
        <taxon>Alloionematidae</taxon>
        <taxon>Rhabditophanes</taxon>
    </lineage>
</organism>
<evidence type="ECO:0000313" key="2">
    <source>
        <dbReference type="WBParaSite" id="RSKR_0000352100.1"/>
    </source>
</evidence>